<comment type="subcellular location">
    <subcellularLocation>
        <location evidence="5">Cytoplasm</location>
    </subcellularLocation>
</comment>
<proteinExistence type="inferred from homology"/>
<dbReference type="PANTHER" id="PTHR10695">
    <property type="entry name" value="DEPHOSPHO-COA KINASE-RELATED"/>
    <property type="match status" value="1"/>
</dbReference>
<gene>
    <name evidence="5" type="primary">coaE</name>
    <name evidence="7" type="ORF">E3A20_20910</name>
</gene>
<sequence length="237" mass="25730">MDSVSQTTSVEAATIGSVPAGFVPVVGLVGGVGSGKTSVARAVGGLRLSVIDADQIGHWQLQDPVVAARLVQEFGDQILEEGVISRARLGALVFQDSPAGRQRLQRLNEIVRPGIQAEIHRRLNLIPQDADVVVLDAALLLEAGWADRCDALIWIQTPLQQRQQRVAATRGWSELQHAQREAAQWQVDRKRASCEFEVDNSGSLEAAAEQLLGYLRLILRRGPRSHRSGVPAISTML</sequence>
<keyword evidence="5" id="KW-0808">Transferase</keyword>
<evidence type="ECO:0000256" key="1">
    <source>
        <dbReference type="ARBA" id="ARBA00009018"/>
    </source>
</evidence>
<dbReference type="UniPathway" id="UPA00241">
    <property type="reaction ID" value="UER00356"/>
</dbReference>
<evidence type="ECO:0000256" key="2">
    <source>
        <dbReference type="ARBA" id="ARBA00022741"/>
    </source>
</evidence>
<dbReference type="HAMAP" id="MF_00376">
    <property type="entry name" value="Dephospho_CoA_kinase"/>
    <property type="match status" value="1"/>
</dbReference>
<dbReference type="CDD" id="cd02022">
    <property type="entry name" value="DPCK"/>
    <property type="match status" value="1"/>
</dbReference>
<evidence type="ECO:0000256" key="6">
    <source>
        <dbReference type="NCBIfam" id="TIGR00152"/>
    </source>
</evidence>
<dbReference type="GO" id="GO:0005524">
    <property type="term" value="F:ATP binding"/>
    <property type="evidence" value="ECO:0007669"/>
    <property type="project" value="UniProtKB-UniRule"/>
</dbReference>
<dbReference type="SUPFAM" id="SSF52540">
    <property type="entry name" value="P-loop containing nucleoside triphosphate hydrolases"/>
    <property type="match status" value="1"/>
</dbReference>
<accession>A0A5C6M3C8</accession>
<organism evidence="7 8">
    <name type="scientific">Planctomyces bekefii</name>
    <dbReference type="NCBI Taxonomy" id="1653850"/>
    <lineage>
        <taxon>Bacteria</taxon>
        <taxon>Pseudomonadati</taxon>
        <taxon>Planctomycetota</taxon>
        <taxon>Planctomycetia</taxon>
        <taxon>Planctomycetales</taxon>
        <taxon>Planctomycetaceae</taxon>
        <taxon>Planctomyces</taxon>
    </lineage>
</organism>
<dbReference type="NCBIfam" id="TIGR00152">
    <property type="entry name" value="dephospho-CoA kinase"/>
    <property type="match status" value="1"/>
</dbReference>
<dbReference type="PROSITE" id="PS51219">
    <property type="entry name" value="DPCK"/>
    <property type="match status" value="1"/>
</dbReference>
<keyword evidence="4 5" id="KW-0173">Coenzyme A biosynthesis</keyword>
<dbReference type="Pfam" id="PF01121">
    <property type="entry name" value="CoaE"/>
    <property type="match status" value="1"/>
</dbReference>
<dbReference type="GO" id="GO:0005737">
    <property type="term" value="C:cytoplasm"/>
    <property type="evidence" value="ECO:0007669"/>
    <property type="project" value="UniProtKB-SubCell"/>
</dbReference>
<evidence type="ECO:0000313" key="8">
    <source>
        <dbReference type="Proteomes" id="UP000321083"/>
    </source>
</evidence>
<dbReference type="Gene3D" id="3.40.50.300">
    <property type="entry name" value="P-loop containing nucleotide triphosphate hydrolases"/>
    <property type="match status" value="1"/>
</dbReference>
<evidence type="ECO:0000256" key="3">
    <source>
        <dbReference type="ARBA" id="ARBA00022840"/>
    </source>
</evidence>
<dbReference type="InterPro" id="IPR027417">
    <property type="entry name" value="P-loop_NTPase"/>
</dbReference>
<protein>
    <recommendedName>
        <fullName evidence="5 6">Dephospho-CoA kinase</fullName>
        <ecNumber evidence="5 6">2.7.1.24</ecNumber>
    </recommendedName>
    <alternativeName>
        <fullName evidence="5">Dephosphocoenzyme A kinase</fullName>
    </alternativeName>
</protein>
<reference evidence="7 8" key="2">
    <citation type="submission" date="2019-08" db="EMBL/GenBank/DDBJ databases">
        <authorList>
            <person name="Henke P."/>
        </authorList>
    </citation>
    <scope>NUCLEOTIDE SEQUENCE [LARGE SCALE GENOMIC DNA]</scope>
    <source>
        <strain evidence="7">Phe10_nw2017</strain>
    </source>
</reference>
<dbReference type="GO" id="GO:0015937">
    <property type="term" value="P:coenzyme A biosynthetic process"/>
    <property type="evidence" value="ECO:0007669"/>
    <property type="project" value="UniProtKB-UniRule"/>
</dbReference>
<keyword evidence="3 5" id="KW-0067">ATP-binding</keyword>
<comment type="caution">
    <text evidence="7">The sequence shown here is derived from an EMBL/GenBank/DDBJ whole genome shotgun (WGS) entry which is preliminary data.</text>
</comment>
<evidence type="ECO:0000313" key="7">
    <source>
        <dbReference type="EMBL" id="TWW08777.1"/>
    </source>
</evidence>
<comment type="pathway">
    <text evidence="5">Cofactor biosynthesis; coenzyme A biosynthesis; CoA from (R)-pantothenate: step 5/5.</text>
</comment>
<dbReference type="GO" id="GO:0004140">
    <property type="term" value="F:dephospho-CoA kinase activity"/>
    <property type="evidence" value="ECO:0007669"/>
    <property type="project" value="UniProtKB-UniRule"/>
</dbReference>
<dbReference type="PANTHER" id="PTHR10695:SF46">
    <property type="entry name" value="BIFUNCTIONAL COENZYME A SYNTHASE-RELATED"/>
    <property type="match status" value="1"/>
</dbReference>
<dbReference type="InterPro" id="IPR001977">
    <property type="entry name" value="Depp_CoAkinase"/>
</dbReference>
<evidence type="ECO:0000256" key="4">
    <source>
        <dbReference type="ARBA" id="ARBA00022993"/>
    </source>
</evidence>
<comment type="similarity">
    <text evidence="1 5">Belongs to the CoaE family.</text>
</comment>
<feature type="binding site" evidence="5">
    <location>
        <begin position="33"/>
        <end position="38"/>
    </location>
    <ligand>
        <name>ATP</name>
        <dbReference type="ChEBI" id="CHEBI:30616"/>
    </ligand>
</feature>
<keyword evidence="8" id="KW-1185">Reference proteome</keyword>
<name>A0A5C6M3C8_9PLAN</name>
<dbReference type="EC" id="2.7.1.24" evidence="5 6"/>
<dbReference type="EMBL" id="SRHE01000507">
    <property type="protein sequence ID" value="TWW08777.1"/>
    <property type="molecule type" value="Genomic_DNA"/>
</dbReference>
<comment type="function">
    <text evidence="5">Catalyzes the phosphorylation of the 3'-hydroxyl group of dephosphocoenzyme A to form coenzyme A.</text>
</comment>
<reference evidence="7 8" key="1">
    <citation type="submission" date="2019-08" db="EMBL/GenBank/DDBJ databases">
        <title>100 year-old enigma solved: identification of Planctomyces bekefii, the type genus and species of the phylum Planctomycetes.</title>
        <authorList>
            <person name="Svetlana D.N."/>
            <person name="Overmann J."/>
        </authorList>
    </citation>
    <scope>NUCLEOTIDE SEQUENCE [LARGE SCALE GENOMIC DNA]</scope>
    <source>
        <strain evidence="7">Phe10_nw2017</strain>
    </source>
</reference>
<evidence type="ECO:0000256" key="5">
    <source>
        <dbReference type="HAMAP-Rule" id="MF_00376"/>
    </source>
</evidence>
<keyword evidence="5" id="KW-0963">Cytoplasm</keyword>
<dbReference type="AlphaFoldDB" id="A0A5C6M3C8"/>
<keyword evidence="2 5" id="KW-0547">Nucleotide-binding</keyword>
<dbReference type="Proteomes" id="UP000321083">
    <property type="component" value="Unassembled WGS sequence"/>
</dbReference>
<comment type="catalytic activity">
    <reaction evidence="5">
        <text>3'-dephospho-CoA + ATP = ADP + CoA + H(+)</text>
        <dbReference type="Rhea" id="RHEA:18245"/>
        <dbReference type="ChEBI" id="CHEBI:15378"/>
        <dbReference type="ChEBI" id="CHEBI:30616"/>
        <dbReference type="ChEBI" id="CHEBI:57287"/>
        <dbReference type="ChEBI" id="CHEBI:57328"/>
        <dbReference type="ChEBI" id="CHEBI:456216"/>
        <dbReference type="EC" id="2.7.1.24"/>
    </reaction>
</comment>
<keyword evidence="5" id="KW-0418">Kinase</keyword>